<feature type="domain" description="Tll0287-like" evidence="2">
    <location>
        <begin position="43"/>
        <end position="189"/>
    </location>
</feature>
<evidence type="ECO:0000313" key="4">
    <source>
        <dbReference type="Proteomes" id="UP000001235"/>
    </source>
</evidence>
<dbReference type="Proteomes" id="UP000001235">
    <property type="component" value="Chromosome"/>
</dbReference>
<dbReference type="AlphaFoldDB" id="D9SIN5"/>
<dbReference type="Pfam" id="PF11845">
    <property type="entry name" value="Tll0287-like"/>
    <property type="match status" value="1"/>
</dbReference>
<organism evidence="3 4">
    <name type="scientific">Gallionella capsiferriformans (strain ES-2)</name>
    <name type="common">Gallionella ferruginea capsiferriformans (strain ES-2)</name>
    <dbReference type="NCBI Taxonomy" id="395494"/>
    <lineage>
        <taxon>Bacteria</taxon>
        <taxon>Pseudomonadati</taxon>
        <taxon>Pseudomonadota</taxon>
        <taxon>Betaproteobacteria</taxon>
        <taxon>Nitrosomonadales</taxon>
        <taxon>Gallionellaceae</taxon>
        <taxon>Gallionella</taxon>
    </lineage>
</organism>
<evidence type="ECO:0000256" key="1">
    <source>
        <dbReference type="SAM" id="SignalP"/>
    </source>
</evidence>
<gene>
    <name evidence="3" type="ordered locus">Galf_2194</name>
</gene>
<protein>
    <recommendedName>
        <fullName evidence="2">Tll0287-like domain-containing protein</fullName>
    </recommendedName>
</protein>
<evidence type="ECO:0000313" key="3">
    <source>
        <dbReference type="EMBL" id="ADL56198.1"/>
    </source>
</evidence>
<feature type="signal peptide" evidence="1">
    <location>
        <begin position="1"/>
        <end position="20"/>
    </location>
</feature>
<accession>D9SIN5</accession>
<dbReference type="EMBL" id="CP002159">
    <property type="protein sequence ID" value="ADL56198.1"/>
    <property type="molecule type" value="Genomic_DNA"/>
</dbReference>
<proteinExistence type="predicted"/>
<sequence precursor="true">MNKKISLFALLSLATCSVYAEDLTKYQDESRAVAMPFLKQLGAANQKAVSEGGPDSAVKVCRDIAPQMTGEVSRKTGWKMTRVSLKVRNPMLGVADAWEQKALMEFEARAAKGEKPETLELSEMVQEPAGKYFRFIKAIPLQAGCVACHGATEQIPDSVKARLNEDYPHDKATGYSVGQVRGAVSIKRPI</sequence>
<dbReference type="HOGENOM" id="CLU_109783_1_0_4"/>
<dbReference type="RefSeq" id="WP_013294122.1">
    <property type="nucleotide sequence ID" value="NC_014394.1"/>
</dbReference>
<dbReference type="KEGG" id="gca:Galf_2194"/>
<evidence type="ECO:0000259" key="2">
    <source>
        <dbReference type="Pfam" id="PF11845"/>
    </source>
</evidence>
<feature type="chain" id="PRO_5003128229" description="Tll0287-like domain-containing protein" evidence="1">
    <location>
        <begin position="21"/>
        <end position="190"/>
    </location>
</feature>
<dbReference type="eggNOG" id="COG1472">
    <property type="taxonomic scope" value="Bacteria"/>
</dbReference>
<dbReference type="OrthoDB" id="9797588at2"/>
<keyword evidence="1" id="KW-0732">Signal</keyword>
<name>D9SIN5_GALCS</name>
<dbReference type="InterPro" id="IPR021796">
    <property type="entry name" value="Tll0287-like_dom"/>
</dbReference>
<reference evidence="3 4" key="1">
    <citation type="submission" date="2010-08" db="EMBL/GenBank/DDBJ databases">
        <title>Complete sequence of Gallionella capsiferriformans ES-2.</title>
        <authorList>
            <consortium name="US DOE Joint Genome Institute"/>
            <person name="Lucas S."/>
            <person name="Copeland A."/>
            <person name="Lapidus A."/>
            <person name="Cheng J.-F."/>
            <person name="Bruce D."/>
            <person name="Goodwin L."/>
            <person name="Pitluck S."/>
            <person name="Chertkov O."/>
            <person name="Davenport K.W."/>
            <person name="Detter J.C."/>
            <person name="Han C."/>
            <person name="Tapia R."/>
            <person name="Land M."/>
            <person name="Hauser L."/>
            <person name="Chang Y.-J."/>
            <person name="Jeffries C."/>
            <person name="Kyrpides N."/>
            <person name="Ivanova N."/>
            <person name="Mikhailova N."/>
            <person name="Shelobolina E.S."/>
            <person name="Picardal F."/>
            <person name="Roden E."/>
            <person name="Emerson D."/>
            <person name="Woyke T."/>
        </authorList>
    </citation>
    <scope>NUCLEOTIDE SEQUENCE [LARGE SCALE GENOMIC DNA]</scope>
    <source>
        <strain evidence="3 4">ES-2</strain>
    </source>
</reference>
<keyword evidence="4" id="KW-1185">Reference proteome</keyword>